<dbReference type="EMBL" id="CP069114">
    <property type="protein sequence ID" value="QSS64975.1"/>
    <property type="molecule type" value="Genomic_DNA"/>
</dbReference>
<feature type="transmembrane region" description="Helical" evidence="1">
    <location>
        <begin position="12"/>
        <end position="33"/>
    </location>
</feature>
<organism evidence="3 4">
    <name type="scientific">Ajellomyces capsulatus</name>
    <name type="common">Darling's disease fungus</name>
    <name type="synonym">Histoplasma capsulatum</name>
    <dbReference type="NCBI Taxonomy" id="5037"/>
    <lineage>
        <taxon>Eukaryota</taxon>
        <taxon>Fungi</taxon>
        <taxon>Dikarya</taxon>
        <taxon>Ascomycota</taxon>
        <taxon>Pezizomycotina</taxon>
        <taxon>Eurotiomycetes</taxon>
        <taxon>Eurotiomycetidae</taxon>
        <taxon>Onygenales</taxon>
        <taxon>Ajellomycetaceae</taxon>
        <taxon>Histoplasma</taxon>
    </lineage>
</organism>
<dbReference type="PANTHER" id="PTHR12203:SF112">
    <property type="entry name" value="DUF821 DOMAIN PROTEIN (AFU_ORTHOLOGUE AFUA_2G14740)"/>
    <property type="match status" value="1"/>
</dbReference>
<keyword evidence="1" id="KW-0472">Membrane</keyword>
<dbReference type="Proteomes" id="UP000663671">
    <property type="component" value="Chromosome 1"/>
</dbReference>
<accession>A0A8A1MGF4</accession>
<keyword evidence="1" id="KW-0812">Transmembrane</keyword>
<evidence type="ECO:0000259" key="2">
    <source>
        <dbReference type="SMART" id="SM00672"/>
    </source>
</evidence>
<dbReference type="AlphaFoldDB" id="A0A8A1MGF4"/>
<gene>
    <name evidence="3" type="ORF">I7I51_02053</name>
</gene>
<sequence>MILLGLSSRYFTFVTIAILLIIAILYGSFSHVYSGPLSYLPKSQSQLPLCRASSPAAGSDNNNSKVGACIGVKPWKFETTHDGDNYGLSRAQCQQAFPKLYIEIEKAVAARRGRNITFDELNSKPLKNSMVRAMIYQGALYVINFEDMRYTFSRAKASLNALNRALNAVPNRYEIPNIEFIFTTEDYHDDPHPIWVYSKRETNGWAWLMPDFGYWSWPEIKAGQYRSIRQRIAAIDEGAIINGKPRTALRFQRKKKQLLWRGAIATAPVLRQKLLDVTKGKSWASVRALNWADETSMRDDYIPIEDHCKYMFLAHVEGRSYSGRGKYLQNCRSVMVAHQLVWREAHHGALVATGPEANYVKVRRDFSDLEAKMNYLLDNPEVAEKIAENGVRTFRDRYLTPAAEACYWRELIHAYASMCDFEPVLYADASGEPSSVRGVPFESFVLDWKLPGK</sequence>
<evidence type="ECO:0000313" key="3">
    <source>
        <dbReference type="EMBL" id="QSS64975.1"/>
    </source>
</evidence>
<dbReference type="SMART" id="SM00672">
    <property type="entry name" value="CAP10"/>
    <property type="match status" value="1"/>
</dbReference>
<keyword evidence="1" id="KW-1133">Transmembrane helix</keyword>
<dbReference type="OrthoDB" id="202415at2759"/>
<evidence type="ECO:0000256" key="1">
    <source>
        <dbReference type="SAM" id="Phobius"/>
    </source>
</evidence>
<dbReference type="VEuPathDB" id="FungiDB:I7I51_02053"/>
<dbReference type="PANTHER" id="PTHR12203">
    <property type="entry name" value="KDEL LYS-ASP-GLU-LEU CONTAINING - RELATED"/>
    <property type="match status" value="1"/>
</dbReference>
<feature type="domain" description="Glycosyl transferase CAP10" evidence="2">
    <location>
        <begin position="174"/>
        <end position="422"/>
    </location>
</feature>
<evidence type="ECO:0000313" key="4">
    <source>
        <dbReference type="Proteomes" id="UP000663671"/>
    </source>
</evidence>
<dbReference type="InterPro" id="IPR051091">
    <property type="entry name" value="O-Glucosyltr/Glycosyltrsf_90"/>
</dbReference>
<dbReference type="InterPro" id="IPR006598">
    <property type="entry name" value="CAP10"/>
</dbReference>
<dbReference type="Pfam" id="PF05686">
    <property type="entry name" value="Glyco_transf_90"/>
    <property type="match status" value="1"/>
</dbReference>
<reference evidence="3" key="1">
    <citation type="submission" date="2021-01" db="EMBL/GenBank/DDBJ databases">
        <title>Chromosome-level genome assembly of a human fungal pathogen reveals clustering of transcriptionally co-regulated genes.</title>
        <authorList>
            <person name="Voorhies M."/>
            <person name="Cohen S."/>
            <person name="Shea T.P."/>
            <person name="Petrus S."/>
            <person name="Munoz J.F."/>
            <person name="Poplawski S."/>
            <person name="Goldman W.E."/>
            <person name="Michael T."/>
            <person name="Cuomo C.A."/>
            <person name="Sil A."/>
            <person name="Beyhan S."/>
        </authorList>
    </citation>
    <scope>NUCLEOTIDE SEQUENCE</scope>
    <source>
        <strain evidence="3">WU24</strain>
    </source>
</reference>
<proteinExistence type="predicted"/>
<name>A0A8A1MGF4_AJECA</name>
<protein>
    <submittedName>
        <fullName evidence="3">DUF821 domain-containing protein</fullName>
    </submittedName>
</protein>